<dbReference type="AlphaFoldDB" id="A0AAD2FDN6"/>
<proteinExistence type="predicted"/>
<evidence type="ECO:0000313" key="2">
    <source>
        <dbReference type="Proteomes" id="UP001295423"/>
    </source>
</evidence>
<dbReference type="GO" id="GO:0020037">
    <property type="term" value="F:heme binding"/>
    <property type="evidence" value="ECO:0007669"/>
    <property type="project" value="InterPro"/>
</dbReference>
<keyword evidence="2" id="KW-1185">Reference proteome</keyword>
<dbReference type="Gene3D" id="1.10.490.10">
    <property type="entry name" value="Globins"/>
    <property type="match status" value="1"/>
</dbReference>
<protein>
    <submittedName>
        <fullName evidence="1">Uncharacterized protein</fullName>
    </submittedName>
</protein>
<accession>A0AAD2FDN6</accession>
<evidence type="ECO:0000313" key="1">
    <source>
        <dbReference type="EMBL" id="CAJ1930965.1"/>
    </source>
</evidence>
<dbReference type="InterPro" id="IPR009050">
    <property type="entry name" value="Globin-like_sf"/>
</dbReference>
<sequence length="180" mass="20405">MNHQSAEALITKNTKSDYETRFLLQSRSHSPTRSPTAPKATSRVINLMGGEDVLDFLTIYFAERIAEDDLLSTIYCQQGGINRKELVHLQKELLLVALADDLSELTSGPKADVYNQAILQKHVRLGIMEKEEYFDRLAAHLANSLTACQIKEERAIIKTKNRFGALRPLLQITHQHLLQH</sequence>
<reference evidence="1" key="1">
    <citation type="submission" date="2023-08" db="EMBL/GenBank/DDBJ databases">
        <authorList>
            <person name="Audoor S."/>
            <person name="Bilcke G."/>
        </authorList>
    </citation>
    <scope>NUCLEOTIDE SEQUENCE</scope>
</reference>
<dbReference type="EMBL" id="CAKOGP040000114">
    <property type="protein sequence ID" value="CAJ1930965.1"/>
    <property type="molecule type" value="Genomic_DNA"/>
</dbReference>
<dbReference type="Proteomes" id="UP001295423">
    <property type="component" value="Unassembled WGS sequence"/>
</dbReference>
<dbReference type="InterPro" id="IPR012292">
    <property type="entry name" value="Globin/Proto"/>
</dbReference>
<dbReference type="GO" id="GO:0019825">
    <property type="term" value="F:oxygen binding"/>
    <property type="evidence" value="ECO:0007669"/>
    <property type="project" value="InterPro"/>
</dbReference>
<dbReference type="SUPFAM" id="SSF46458">
    <property type="entry name" value="Globin-like"/>
    <property type="match status" value="1"/>
</dbReference>
<name>A0AAD2FDN6_9STRA</name>
<organism evidence="1 2">
    <name type="scientific">Cylindrotheca closterium</name>
    <dbReference type="NCBI Taxonomy" id="2856"/>
    <lineage>
        <taxon>Eukaryota</taxon>
        <taxon>Sar</taxon>
        <taxon>Stramenopiles</taxon>
        <taxon>Ochrophyta</taxon>
        <taxon>Bacillariophyta</taxon>
        <taxon>Bacillariophyceae</taxon>
        <taxon>Bacillariophycidae</taxon>
        <taxon>Bacillariales</taxon>
        <taxon>Bacillariaceae</taxon>
        <taxon>Cylindrotheca</taxon>
    </lineage>
</organism>
<comment type="caution">
    <text evidence="1">The sequence shown here is derived from an EMBL/GenBank/DDBJ whole genome shotgun (WGS) entry which is preliminary data.</text>
</comment>
<gene>
    <name evidence="1" type="ORF">CYCCA115_LOCUS2174</name>
</gene>